<dbReference type="InterPro" id="IPR001986">
    <property type="entry name" value="Enolpyruvate_Tfrase_dom"/>
</dbReference>
<dbReference type="GO" id="GO:0019277">
    <property type="term" value="P:UDP-N-acetylgalactosamine biosynthetic process"/>
    <property type="evidence" value="ECO:0007669"/>
    <property type="project" value="InterPro"/>
</dbReference>
<dbReference type="InterPro" id="IPR013792">
    <property type="entry name" value="RNA3'P_cycl/enolpyr_Trfase_a/b"/>
</dbReference>
<evidence type="ECO:0000256" key="5">
    <source>
        <dbReference type="ARBA" id="ARBA00022679"/>
    </source>
</evidence>
<keyword evidence="9" id="KW-0961">Cell wall biogenesis/degradation</keyword>
<dbReference type="Gene3D" id="3.65.10.10">
    <property type="entry name" value="Enolpyruvate transferase domain"/>
    <property type="match status" value="2"/>
</dbReference>
<dbReference type="PANTHER" id="PTHR43783:SF1">
    <property type="entry name" value="UDP-N-ACETYLGLUCOSAMINE 1-CARBOXYVINYLTRANSFERASE"/>
    <property type="match status" value="1"/>
</dbReference>
<dbReference type="GO" id="GO:0009252">
    <property type="term" value="P:peptidoglycan biosynthetic process"/>
    <property type="evidence" value="ECO:0007669"/>
    <property type="project" value="UniProtKB-UniRule"/>
</dbReference>
<keyword evidence="7" id="KW-0573">Peptidoglycan synthesis</keyword>
<evidence type="ECO:0000256" key="14">
    <source>
        <dbReference type="NCBIfam" id="TIGR01072"/>
    </source>
</evidence>
<dbReference type="InterPro" id="IPR036968">
    <property type="entry name" value="Enolpyruvate_Tfrase_sf"/>
</dbReference>
<comment type="caution">
    <text evidence="16">The sequence shown here is derived from an EMBL/GenBank/DDBJ whole genome shotgun (WGS) entry which is preliminary data.</text>
</comment>
<evidence type="ECO:0000256" key="3">
    <source>
        <dbReference type="ARBA" id="ARBA00022490"/>
    </source>
</evidence>
<dbReference type="GO" id="GO:0008760">
    <property type="term" value="F:UDP-N-acetylglucosamine 1-carboxyvinyltransferase activity"/>
    <property type="evidence" value="ECO:0007669"/>
    <property type="project" value="UniProtKB-UniRule"/>
</dbReference>
<keyword evidence="3" id="KW-0963">Cytoplasm</keyword>
<keyword evidence="5 16" id="KW-0808">Transferase</keyword>
<evidence type="ECO:0000256" key="13">
    <source>
        <dbReference type="ARBA" id="ARBA00047527"/>
    </source>
</evidence>
<dbReference type="GO" id="GO:0008360">
    <property type="term" value="P:regulation of cell shape"/>
    <property type="evidence" value="ECO:0007669"/>
    <property type="project" value="UniProtKB-KW"/>
</dbReference>
<organism evidence="16 17">
    <name type="scientific">Candidatus Daviesbacteria bacterium RIFCSPHIGHO2_02_FULL_36_13</name>
    <dbReference type="NCBI Taxonomy" id="1797768"/>
    <lineage>
        <taxon>Bacteria</taxon>
        <taxon>Candidatus Daviesiibacteriota</taxon>
    </lineage>
</organism>
<dbReference type="EMBL" id="MFCV01000048">
    <property type="protein sequence ID" value="OGE30277.1"/>
    <property type="molecule type" value="Genomic_DNA"/>
</dbReference>
<accession>A0A1F5JNS5</accession>
<evidence type="ECO:0000256" key="9">
    <source>
        <dbReference type="ARBA" id="ARBA00023316"/>
    </source>
</evidence>
<dbReference type="STRING" id="1797768.A3C59_04840"/>
<evidence type="ECO:0000256" key="2">
    <source>
        <dbReference type="ARBA" id="ARBA00004752"/>
    </source>
</evidence>
<name>A0A1F5JNS5_9BACT</name>
<evidence type="ECO:0000256" key="12">
    <source>
        <dbReference type="ARBA" id="ARBA00039754"/>
    </source>
</evidence>
<comment type="catalytic activity">
    <reaction evidence="13">
        <text>phosphoenolpyruvate + UDP-N-acetyl-alpha-D-glucosamine = UDP-N-acetyl-3-O-(1-carboxyvinyl)-alpha-D-glucosamine + phosphate</text>
        <dbReference type="Rhea" id="RHEA:18681"/>
        <dbReference type="ChEBI" id="CHEBI:43474"/>
        <dbReference type="ChEBI" id="CHEBI:57705"/>
        <dbReference type="ChEBI" id="CHEBI:58702"/>
        <dbReference type="ChEBI" id="CHEBI:68483"/>
        <dbReference type="EC" id="2.5.1.7"/>
    </reaction>
</comment>
<evidence type="ECO:0000313" key="17">
    <source>
        <dbReference type="Proteomes" id="UP000176902"/>
    </source>
</evidence>
<reference evidence="16 17" key="1">
    <citation type="journal article" date="2016" name="Nat. Commun.">
        <title>Thousands of microbial genomes shed light on interconnected biogeochemical processes in an aquifer system.</title>
        <authorList>
            <person name="Anantharaman K."/>
            <person name="Brown C.T."/>
            <person name="Hug L.A."/>
            <person name="Sharon I."/>
            <person name="Castelle C.J."/>
            <person name="Probst A.J."/>
            <person name="Thomas B.C."/>
            <person name="Singh A."/>
            <person name="Wilkins M.J."/>
            <person name="Karaoz U."/>
            <person name="Brodie E.L."/>
            <person name="Williams K.H."/>
            <person name="Hubbard S.S."/>
            <person name="Banfield J.F."/>
        </authorList>
    </citation>
    <scope>NUCLEOTIDE SEQUENCE [LARGE SCALE GENOMIC DNA]</scope>
</reference>
<keyword evidence="8" id="KW-0131">Cell cycle</keyword>
<evidence type="ECO:0000256" key="10">
    <source>
        <dbReference type="ARBA" id="ARBA00038367"/>
    </source>
</evidence>
<dbReference type="InterPro" id="IPR005750">
    <property type="entry name" value="UDP_GlcNAc_COvinyl_MurA"/>
</dbReference>
<evidence type="ECO:0000256" key="7">
    <source>
        <dbReference type="ARBA" id="ARBA00022984"/>
    </source>
</evidence>
<dbReference type="GO" id="GO:0051301">
    <property type="term" value="P:cell division"/>
    <property type="evidence" value="ECO:0007669"/>
    <property type="project" value="UniProtKB-KW"/>
</dbReference>
<dbReference type="CDD" id="cd01555">
    <property type="entry name" value="UdpNAET"/>
    <property type="match status" value="1"/>
</dbReference>
<keyword evidence="4" id="KW-0132">Cell division</keyword>
<evidence type="ECO:0000256" key="4">
    <source>
        <dbReference type="ARBA" id="ARBA00022618"/>
    </source>
</evidence>
<dbReference type="Proteomes" id="UP000176902">
    <property type="component" value="Unassembled WGS sequence"/>
</dbReference>
<dbReference type="InterPro" id="IPR050068">
    <property type="entry name" value="MurA_subfamily"/>
</dbReference>
<dbReference type="SUPFAM" id="SSF55205">
    <property type="entry name" value="EPT/RTPC-like"/>
    <property type="match status" value="1"/>
</dbReference>
<evidence type="ECO:0000256" key="8">
    <source>
        <dbReference type="ARBA" id="ARBA00023306"/>
    </source>
</evidence>
<evidence type="ECO:0000256" key="11">
    <source>
        <dbReference type="ARBA" id="ARBA00039108"/>
    </source>
</evidence>
<sequence>MQYIVTGGKRLEGKIRASGNKNSVFPCVAAALLTNEEVILENISNLRDTKVLIQILEKLGTKVNWDGSTLKLQTNQISHTTLPQDLMGKLRGSMVLVGAILARMGKVHFYHPGGDIIGQRSIETHLECFKNLGVSLKRDDIEFNLSFPDERNNGDCVIFLSESSVTACENIILAASLGKKKVIVKNCPKEPHILDLCKMLVQMGAKIDGIGGDTLEIQGVEKLSGTKFKIGIDYIEIGTYAVAAAITGGEVTIENLDSTDLDPVLEPLKRFGISVDLNGDKVTFSAERLKAIPKITTNIWPGFPTDLMSAAIVLATQCKGVTLCHDWMYESRMFFIDKLISMGANVTLADPHRVFVYGPDRLKGRNLETPDIRAGMALVLAGLIARGKSVINQAELIERGYEDVVGKLKSLGADIERVE</sequence>
<dbReference type="Pfam" id="PF00275">
    <property type="entry name" value="EPSP_synthase"/>
    <property type="match status" value="1"/>
</dbReference>
<comment type="pathway">
    <text evidence="2">Cell wall biogenesis; peptidoglycan biosynthesis.</text>
</comment>
<dbReference type="GO" id="GO:0071555">
    <property type="term" value="P:cell wall organization"/>
    <property type="evidence" value="ECO:0007669"/>
    <property type="project" value="UniProtKB-KW"/>
</dbReference>
<dbReference type="EC" id="2.5.1.7" evidence="11 14"/>
<feature type="domain" description="Enolpyruvate transferase" evidence="15">
    <location>
        <begin position="5"/>
        <end position="408"/>
    </location>
</feature>
<dbReference type="NCBIfam" id="NF006873">
    <property type="entry name" value="PRK09369.1"/>
    <property type="match status" value="1"/>
</dbReference>
<evidence type="ECO:0000313" key="16">
    <source>
        <dbReference type="EMBL" id="OGE30277.1"/>
    </source>
</evidence>
<evidence type="ECO:0000259" key="15">
    <source>
        <dbReference type="Pfam" id="PF00275"/>
    </source>
</evidence>
<dbReference type="PANTHER" id="PTHR43783">
    <property type="entry name" value="UDP-N-ACETYLGLUCOSAMINE 1-CARBOXYVINYLTRANSFERASE"/>
    <property type="match status" value="1"/>
</dbReference>
<evidence type="ECO:0000256" key="1">
    <source>
        <dbReference type="ARBA" id="ARBA00004496"/>
    </source>
</evidence>
<protein>
    <recommendedName>
        <fullName evidence="12 14">UDP-N-acetylglucosamine 1-carboxyvinyltransferase</fullName>
        <ecNumber evidence="11 14">2.5.1.7</ecNumber>
    </recommendedName>
</protein>
<dbReference type="AlphaFoldDB" id="A0A1F5JNS5"/>
<proteinExistence type="inferred from homology"/>
<gene>
    <name evidence="16" type="ORF">A3C59_04840</name>
</gene>
<comment type="subcellular location">
    <subcellularLocation>
        <location evidence="1">Cytoplasm</location>
    </subcellularLocation>
</comment>
<evidence type="ECO:0000256" key="6">
    <source>
        <dbReference type="ARBA" id="ARBA00022960"/>
    </source>
</evidence>
<dbReference type="GO" id="GO:0005737">
    <property type="term" value="C:cytoplasm"/>
    <property type="evidence" value="ECO:0007669"/>
    <property type="project" value="UniProtKB-SubCell"/>
</dbReference>
<comment type="similarity">
    <text evidence="10">Belongs to the EPSP synthase family. MurA subfamily.</text>
</comment>
<keyword evidence="6" id="KW-0133">Cell shape</keyword>
<dbReference type="NCBIfam" id="TIGR01072">
    <property type="entry name" value="murA"/>
    <property type="match status" value="1"/>
</dbReference>